<evidence type="ECO:0000313" key="2">
    <source>
        <dbReference type="EMBL" id="CAG7669557.1"/>
    </source>
</evidence>
<dbReference type="AlphaFoldDB" id="A0A8J2J0J6"/>
<name>A0A8J2J0J6_9HEXA</name>
<evidence type="ECO:0000313" key="3">
    <source>
        <dbReference type="Proteomes" id="UP000708208"/>
    </source>
</evidence>
<accession>A0A8J2J0J6</accession>
<dbReference type="Proteomes" id="UP000708208">
    <property type="component" value="Unassembled WGS sequence"/>
</dbReference>
<gene>
    <name evidence="2" type="ORF">AFUS01_LOCUS1999</name>
</gene>
<feature type="transmembrane region" description="Helical" evidence="1">
    <location>
        <begin position="44"/>
        <end position="66"/>
    </location>
</feature>
<feature type="transmembrane region" description="Helical" evidence="1">
    <location>
        <begin position="140"/>
        <end position="158"/>
    </location>
</feature>
<keyword evidence="1" id="KW-1133">Transmembrane helix</keyword>
<keyword evidence="1" id="KW-0472">Membrane</keyword>
<keyword evidence="3" id="KW-1185">Reference proteome</keyword>
<reference evidence="2" key="1">
    <citation type="submission" date="2021-06" db="EMBL/GenBank/DDBJ databases">
        <authorList>
            <person name="Hodson N. C."/>
            <person name="Mongue J. A."/>
            <person name="Jaron S. K."/>
        </authorList>
    </citation>
    <scope>NUCLEOTIDE SEQUENCE</scope>
</reference>
<protein>
    <submittedName>
        <fullName evidence="2">Uncharacterized protein</fullName>
    </submittedName>
</protein>
<evidence type="ECO:0000256" key="1">
    <source>
        <dbReference type="SAM" id="Phobius"/>
    </source>
</evidence>
<comment type="caution">
    <text evidence="2">The sequence shown here is derived from an EMBL/GenBank/DDBJ whole genome shotgun (WGS) entry which is preliminary data.</text>
</comment>
<sequence>MLAVLSELSVRTASFTKATLKYPANIFKIYGALRLLFGEATSSMSLFVFITKMQLIAMAIYGIYGVIRLDGIISYMMGVNALLRVIILPIMLSKLAEIHVRSMHLLEQVSIRGNLDRKIIKSLPLLRFQFGSMYYADKQMVLTVIQIILVNSANLLILY</sequence>
<proteinExistence type="predicted"/>
<organism evidence="2 3">
    <name type="scientific">Allacma fusca</name>
    <dbReference type="NCBI Taxonomy" id="39272"/>
    <lineage>
        <taxon>Eukaryota</taxon>
        <taxon>Metazoa</taxon>
        <taxon>Ecdysozoa</taxon>
        <taxon>Arthropoda</taxon>
        <taxon>Hexapoda</taxon>
        <taxon>Collembola</taxon>
        <taxon>Symphypleona</taxon>
        <taxon>Sminthuridae</taxon>
        <taxon>Allacma</taxon>
    </lineage>
</organism>
<feature type="transmembrane region" description="Helical" evidence="1">
    <location>
        <begin position="72"/>
        <end position="92"/>
    </location>
</feature>
<keyword evidence="1" id="KW-0812">Transmembrane</keyword>
<dbReference type="EMBL" id="CAJVCH010011153">
    <property type="protein sequence ID" value="CAG7669557.1"/>
    <property type="molecule type" value="Genomic_DNA"/>
</dbReference>